<dbReference type="eggNOG" id="KOG0225">
    <property type="taxonomic scope" value="Eukaryota"/>
</dbReference>
<dbReference type="Proteomes" id="UP000008792">
    <property type="component" value="Unassembled WGS sequence"/>
</dbReference>
<evidence type="ECO:0000256" key="3">
    <source>
        <dbReference type="ARBA" id="ARBA00023002"/>
    </source>
</evidence>
<dbReference type="InterPro" id="IPR050642">
    <property type="entry name" value="PDH_E1_Alpha_Subunit"/>
</dbReference>
<feature type="domain" description="Dehydrogenase E1 component" evidence="8">
    <location>
        <begin position="30"/>
        <end position="320"/>
    </location>
</feature>
<gene>
    <name evidence="9" type="primary">Dvir\GJ17759</name>
    <name evidence="9" type="ORF">Dvir_GJ17759</name>
</gene>
<proteinExistence type="predicted"/>
<dbReference type="AlphaFoldDB" id="B4LTB1"/>
<dbReference type="STRING" id="7244.B4LTB1"/>
<comment type="catalytic activity">
    <reaction evidence="6 7">
        <text>N(6)-[(R)-lipoyl]-L-lysyl-[protein] + pyruvate + H(+) = N(6)-[(R)-S(8)-acetyldihydrolipoyl]-L-lysyl-[protein] + CO2</text>
        <dbReference type="Rhea" id="RHEA:19189"/>
        <dbReference type="Rhea" id="RHEA-COMP:10474"/>
        <dbReference type="Rhea" id="RHEA-COMP:10478"/>
        <dbReference type="ChEBI" id="CHEBI:15361"/>
        <dbReference type="ChEBI" id="CHEBI:15378"/>
        <dbReference type="ChEBI" id="CHEBI:16526"/>
        <dbReference type="ChEBI" id="CHEBI:83099"/>
        <dbReference type="ChEBI" id="CHEBI:83111"/>
        <dbReference type="EC" id="1.2.4.1"/>
    </reaction>
</comment>
<dbReference type="EMBL" id="CH940649">
    <property type="protein sequence ID" value="EDW64953.2"/>
    <property type="molecule type" value="Genomic_DNA"/>
</dbReference>
<evidence type="ECO:0000256" key="4">
    <source>
        <dbReference type="ARBA" id="ARBA00023052"/>
    </source>
</evidence>
<dbReference type="SMR" id="B4LTB1"/>
<evidence type="ECO:0000313" key="10">
    <source>
        <dbReference type="Proteomes" id="UP000008792"/>
    </source>
</evidence>
<keyword evidence="2" id="KW-0809">Transit peptide</keyword>
<dbReference type="EC" id="1.2.4.1" evidence="7"/>
<comment type="function">
    <text evidence="7">The pyruvate dehydrogenase complex catalyzes the overall conversion of pyruvate to acetyl-CoA and CO(2).</text>
</comment>
<dbReference type="InterPro" id="IPR017597">
    <property type="entry name" value="Pyrv_DH_E1_asu_subgrp-y"/>
</dbReference>
<dbReference type="InParanoid" id="B4LTB1"/>
<keyword evidence="5 7" id="KW-0670">Pyruvate</keyword>
<keyword evidence="3 7" id="KW-0560">Oxidoreductase</keyword>
<dbReference type="PANTHER" id="PTHR11516:SF60">
    <property type="entry name" value="PYRUVATE DEHYDROGENASE E1 COMPONENT SUBUNIT ALPHA"/>
    <property type="match status" value="1"/>
</dbReference>
<dbReference type="Pfam" id="PF00676">
    <property type="entry name" value="E1_dh"/>
    <property type="match status" value="1"/>
</dbReference>
<evidence type="ECO:0000256" key="5">
    <source>
        <dbReference type="ARBA" id="ARBA00023317"/>
    </source>
</evidence>
<evidence type="ECO:0000256" key="6">
    <source>
        <dbReference type="ARBA" id="ARBA00051231"/>
    </source>
</evidence>
<reference evidence="9 10" key="1">
    <citation type="journal article" date="2007" name="Nature">
        <title>Evolution of genes and genomes on the Drosophila phylogeny.</title>
        <authorList>
            <consortium name="Drosophila 12 Genomes Consortium"/>
            <person name="Clark A.G."/>
            <person name="Eisen M.B."/>
            <person name="Smith D.R."/>
            <person name="Bergman C.M."/>
            <person name="Oliver B."/>
            <person name="Markow T.A."/>
            <person name="Kaufman T.C."/>
            <person name="Kellis M."/>
            <person name="Gelbart W."/>
            <person name="Iyer V.N."/>
            <person name="Pollard D.A."/>
            <person name="Sackton T.B."/>
            <person name="Larracuente A.M."/>
            <person name="Singh N.D."/>
            <person name="Abad J.P."/>
            <person name="Abt D.N."/>
            <person name="Adryan B."/>
            <person name="Aguade M."/>
            <person name="Akashi H."/>
            <person name="Anderson W.W."/>
            <person name="Aquadro C.F."/>
            <person name="Ardell D.H."/>
            <person name="Arguello R."/>
            <person name="Artieri C.G."/>
            <person name="Barbash D.A."/>
            <person name="Barker D."/>
            <person name="Barsanti P."/>
            <person name="Batterham P."/>
            <person name="Batzoglou S."/>
            <person name="Begun D."/>
            <person name="Bhutkar A."/>
            <person name="Blanco E."/>
            <person name="Bosak S.A."/>
            <person name="Bradley R.K."/>
            <person name="Brand A.D."/>
            <person name="Brent M.R."/>
            <person name="Brooks A.N."/>
            <person name="Brown R.H."/>
            <person name="Butlin R.K."/>
            <person name="Caggese C."/>
            <person name="Calvi B.R."/>
            <person name="Bernardo de Carvalho A."/>
            <person name="Caspi A."/>
            <person name="Castrezana S."/>
            <person name="Celniker S.E."/>
            <person name="Chang J.L."/>
            <person name="Chapple C."/>
            <person name="Chatterji S."/>
            <person name="Chinwalla A."/>
            <person name="Civetta A."/>
            <person name="Clifton S.W."/>
            <person name="Comeron J.M."/>
            <person name="Costello J.C."/>
            <person name="Coyne J.A."/>
            <person name="Daub J."/>
            <person name="David R.G."/>
            <person name="Delcher A.L."/>
            <person name="Delehaunty K."/>
            <person name="Do C.B."/>
            <person name="Ebling H."/>
            <person name="Edwards K."/>
            <person name="Eickbush T."/>
            <person name="Evans J.D."/>
            <person name="Filipski A."/>
            <person name="Findeiss S."/>
            <person name="Freyhult E."/>
            <person name="Fulton L."/>
            <person name="Fulton R."/>
            <person name="Garcia A.C."/>
            <person name="Gardiner A."/>
            <person name="Garfield D.A."/>
            <person name="Garvin B.E."/>
            <person name="Gibson G."/>
            <person name="Gilbert D."/>
            <person name="Gnerre S."/>
            <person name="Godfrey J."/>
            <person name="Good R."/>
            <person name="Gotea V."/>
            <person name="Gravely B."/>
            <person name="Greenberg A.J."/>
            <person name="Griffiths-Jones S."/>
            <person name="Gross S."/>
            <person name="Guigo R."/>
            <person name="Gustafson E.A."/>
            <person name="Haerty W."/>
            <person name="Hahn M.W."/>
            <person name="Halligan D.L."/>
            <person name="Halpern A.L."/>
            <person name="Halter G.M."/>
            <person name="Han M.V."/>
            <person name="Heger A."/>
            <person name="Hillier L."/>
            <person name="Hinrichs A.S."/>
            <person name="Holmes I."/>
            <person name="Hoskins R.A."/>
            <person name="Hubisz M.J."/>
            <person name="Hultmark D."/>
            <person name="Huntley M.A."/>
            <person name="Jaffe D.B."/>
            <person name="Jagadeeshan S."/>
            <person name="Jeck W.R."/>
            <person name="Johnson J."/>
            <person name="Jones C.D."/>
            <person name="Jordan W.C."/>
            <person name="Karpen G.H."/>
            <person name="Kataoka E."/>
            <person name="Keightley P.D."/>
            <person name="Kheradpour P."/>
            <person name="Kirkness E.F."/>
            <person name="Koerich L.B."/>
            <person name="Kristiansen K."/>
            <person name="Kudrna D."/>
            <person name="Kulathinal R.J."/>
            <person name="Kumar S."/>
            <person name="Kwok R."/>
            <person name="Lander E."/>
            <person name="Langley C.H."/>
            <person name="Lapoint R."/>
            <person name="Lazzaro B.P."/>
            <person name="Lee S.J."/>
            <person name="Levesque L."/>
            <person name="Li R."/>
            <person name="Lin C.F."/>
            <person name="Lin M.F."/>
            <person name="Lindblad-Toh K."/>
            <person name="Llopart A."/>
            <person name="Long M."/>
            <person name="Low L."/>
            <person name="Lozovsky E."/>
            <person name="Lu J."/>
            <person name="Luo M."/>
            <person name="Machado C.A."/>
            <person name="Makalowski W."/>
            <person name="Marzo M."/>
            <person name="Matsuda M."/>
            <person name="Matzkin L."/>
            <person name="McAllister B."/>
            <person name="McBride C.S."/>
            <person name="McKernan B."/>
            <person name="McKernan K."/>
            <person name="Mendez-Lago M."/>
            <person name="Minx P."/>
            <person name="Mollenhauer M.U."/>
            <person name="Montooth K."/>
            <person name="Mount S.M."/>
            <person name="Mu X."/>
            <person name="Myers E."/>
            <person name="Negre B."/>
            <person name="Newfeld S."/>
            <person name="Nielsen R."/>
            <person name="Noor M.A."/>
            <person name="O'Grady P."/>
            <person name="Pachter L."/>
            <person name="Papaceit M."/>
            <person name="Parisi M.J."/>
            <person name="Parisi M."/>
            <person name="Parts L."/>
            <person name="Pedersen J.S."/>
            <person name="Pesole G."/>
            <person name="Phillippy A.M."/>
            <person name="Ponting C.P."/>
            <person name="Pop M."/>
            <person name="Porcelli D."/>
            <person name="Powell J.R."/>
            <person name="Prohaska S."/>
            <person name="Pruitt K."/>
            <person name="Puig M."/>
            <person name="Quesneville H."/>
            <person name="Ram K.R."/>
            <person name="Rand D."/>
            <person name="Rasmussen M.D."/>
            <person name="Reed L.K."/>
            <person name="Reenan R."/>
            <person name="Reily A."/>
            <person name="Remington K.A."/>
            <person name="Rieger T.T."/>
            <person name="Ritchie M.G."/>
            <person name="Robin C."/>
            <person name="Rogers Y.H."/>
            <person name="Rohde C."/>
            <person name="Rozas J."/>
            <person name="Rubenfield M.J."/>
            <person name="Ruiz A."/>
            <person name="Russo S."/>
            <person name="Salzberg S.L."/>
            <person name="Sanchez-Gracia A."/>
            <person name="Saranga D.J."/>
            <person name="Sato H."/>
            <person name="Schaeffer S.W."/>
            <person name="Schatz M.C."/>
            <person name="Schlenke T."/>
            <person name="Schwartz R."/>
            <person name="Segarra C."/>
            <person name="Singh R.S."/>
            <person name="Sirot L."/>
            <person name="Sirota M."/>
            <person name="Sisneros N.B."/>
            <person name="Smith C.D."/>
            <person name="Smith T.F."/>
            <person name="Spieth J."/>
            <person name="Stage D.E."/>
            <person name="Stark A."/>
            <person name="Stephan W."/>
            <person name="Strausberg R.L."/>
            <person name="Strempel S."/>
            <person name="Sturgill D."/>
            <person name="Sutton G."/>
            <person name="Sutton G.G."/>
            <person name="Tao W."/>
            <person name="Teichmann S."/>
            <person name="Tobari Y.N."/>
            <person name="Tomimura Y."/>
            <person name="Tsolas J.M."/>
            <person name="Valente V.L."/>
            <person name="Venter E."/>
            <person name="Venter J.C."/>
            <person name="Vicario S."/>
            <person name="Vieira F.G."/>
            <person name="Vilella A.J."/>
            <person name="Villasante A."/>
            <person name="Walenz B."/>
            <person name="Wang J."/>
            <person name="Wasserman M."/>
            <person name="Watts T."/>
            <person name="Wilson D."/>
            <person name="Wilson R.K."/>
            <person name="Wing R.A."/>
            <person name="Wolfner M.F."/>
            <person name="Wong A."/>
            <person name="Wong G.K."/>
            <person name="Wu C.I."/>
            <person name="Wu G."/>
            <person name="Yamamoto D."/>
            <person name="Yang H.P."/>
            <person name="Yang S.P."/>
            <person name="Yorke J.A."/>
            <person name="Yoshida K."/>
            <person name="Zdobnov E."/>
            <person name="Zhang P."/>
            <person name="Zhang Y."/>
            <person name="Zimin A.V."/>
            <person name="Baldwin J."/>
            <person name="Abdouelleil A."/>
            <person name="Abdulkadir J."/>
            <person name="Abebe A."/>
            <person name="Abera B."/>
            <person name="Abreu J."/>
            <person name="Acer S.C."/>
            <person name="Aftuck L."/>
            <person name="Alexander A."/>
            <person name="An P."/>
            <person name="Anderson E."/>
            <person name="Anderson S."/>
            <person name="Arachi H."/>
            <person name="Azer M."/>
            <person name="Bachantsang P."/>
            <person name="Barry A."/>
            <person name="Bayul T."/>
            <person name="Berlin A."/>
            <person name="Bessette D."/>
            <person name="Bloom T."/>
            <person name="Blye J."/>
            <person name="Boguslavskiy L."/>
            <person name="Bonnet C."/>
            <person name="Boukhgalter B."/>
            <person name="Bourzgui I."/>
            <person name="Brown A."/>
            <person name="Cahill P."/>
            <person name="Channer S."/>
            <person name="Cheshatsang Y."/>
            <person name="Chuda L."/>
            <person name="Citroen M."/>
            <person name="Collymore A."/>
            <person name="Cooke P."/>
            <person name="Costello M."/>
            <person name="D'Aco K."/>
            <person name="Daza R."/>
            <person name="De Haan G."/>
            <person name="DeGray S."/>
            <person name="DeMaso C."/>
            <person name="Dhargay N."/>
            <person name="Dooley K."/>
            <person name="Dooley E."/>
            <person name="Doricent M."/>
            <person name="Dorje P."/>
            <person name="Dorjee K."/>
            <person name="Dupes A."/>
            <person name="Elong R."/>
            <person name="Falk J."/>
            <person name="Farina A."/>
            <person name="Faro S."/>
            <person name="Ferguson D."/>
            <person name="Fisher S."/>
            <person name="Foley C.D."/>
            <person name="Franke A."/>
            <person name="Friedrich D."/>
            <person name="Gadbois L."/>
            <person name="Gearin G."/>
            <person name="Gearin C.R."/>
            <person name="Giannoukos G."/>
            <person name="Goode T."/>
            <person name="Graham J."/>
            <person name="Grandbois E."/>
            <person name="Grewal S."/>
            <person name="Gyaltsen K."/>
            <person name="Hafez N."/>
            <person name="Hagos B."/>
            <person name="Hall J."/>
            <person name="Henson C."/>
            <person name="Hollinger A."/>
            <person name="Honan T."/>
            <person name="Huard M.D."/>
            <person name="Hughes L."/>
            <person name="Hurhula B."/>
            <person name="Husby M.E."/>
            <person name="Kamat A."/>
            <person name="Kanga B."/>
            <person name="Kashin S."/>
            <person name="Khazanovich D."/>
            <person name="Kisner P."/>
            <person name="Lance K."/>
            <person name="Lara M."/>
            <person name="Lee W."/>
            <person name="Lennon N."/>
            <person name="Letendre F."/>
            <person name="LeVine R."/>
            <person name="Lipovsky A."/>
            <person name="Liu X."/>
            <person name="Liu J."/>
            <person name="Liu S."/>
            <person name="Lokyitsang T."/>
            <person name="Lokyitsang Y."/>
            <person name="Lubonja R."/>
            <person name="Lui A."/>
            <person name="MacDonald P."/>
            <person name="Magnisalis V."/>
            <person name="Maru K."/>
            <person name="Matthews C."/>
            <person name="McCusker W."/>
            <person name="McDonough S."/>
            <person name="Mehta T."/>
            <person name="Meldrim J."/>
            <person name="Meneus L."/>
            <person name="Mihai O."/>
            <person name="Mihalev A."/>
            <person name="Mihova T."/>
            <person name="Mittelman R."/>
            <person name="Mlenga V."/>
            <person name="Montmayeur A."/>
            <person name="Mulrain L."/>
            <person name="Navidi A."/>
            <person name="Naylor J."/>
            <person name="Negash T."/>
            <person name="Nguyen T."/>
            <person name="Nguyen N."/>
            <person name="Nicol R."/>
            <person name="Norbu C."/>
            <person name="Norbu N."/>
            <person name="Novod N."/>
            <person name="O'Neill B."/>
            <person name="Osman S."/>
            <person name="Markiewicz E."/>
            <person name="Oyono O.L."/>
            <person name="Patti C."/>
            <person name="Phunkhang P."/>
            <person name="Pierre F."/>
            <person name="Priest M."/>
            <person name="Raghuraman S."/>
            <person name="Rege F."/>
            <person name="Reyes R."/>
            <person name="Rise C."/>
            <person name="Rogov P."/>
            <person name="Ross K."/>
            <person name="Ryan E."/>
            <person name="Settipalli S."/>
            <person name="Shea T."/>
            <person name="Sherpa N."/>
            <person name="Shi L."/>
            <person name="Shih D."/>
            <person name="Sparrow T."/>
            <person name="Spaulding J."/>
            <person name="Stalker J."/>
            <person name="Stange-Thomann N."/>
            <person name="Stavropoulos S."/>
            <person name="Stone C."/>
            <person name="Strader C."/>
            <person name="Tesfaye S."/>
            <person name="Thomson T."/>
            <person name="Thoulutsang Y."/>
            <person name="Thoulutsang D."/>
            <person name="Topham K."/>
            <person name="Topping I."/>
            <person name="Tsamla T."/>
            <person name="Vassiliev H."/>
            <person name="Vo A."/>
            <person name="Wangchuk T."/>
            <person name="Wangdi T."/>
            <person name="Weiand M."/>
            <person name="Wilkinson J."/>
            <person name="Wilson A."/>
            <person name="Yadav S."/>
            <person name="Young G."/>
            <person name="Yu Q."/>
            <person name="Zembek L."/>
            <person name="Zhong D."/>
            <person name="Zimmer A."/>
            <person name="Zwirko Z."/>
            <person name="Jaffe D.B."/>
            <person name="Alvarez P."/>
            <person name="Brockman W."/>
            <person name="Butler J."/>
            <person name="Chin C."/>
            <person name="Gnerre S."/>
            <person name="Grabherr M."/>
            <person name="Kleber M."/>
            <person name="Mauceli E."/>
            <person name="MacCallum I."/>
        </authorList>
    </citation>
    <scope>NUCLEOTIDE SEQUENCE [LARGE SCALE GENOMIC DNA]</scope>
    <source>
        <strain evidence="10">Tucson 15010-1051.87</strain>
    </source>
</reference>
<dbReference type="NCBIfam" id="TIGR03182">
    <property type="entry name" value="PDH_E1_alph_y"/>
    <property type="match status" value="1"/>
</dbReference>
<dbReference type="InterPro" id="IPR001017">
    <property type="entry name" value="DH_E1"/>
</dbReference>
<name>B4LTB1_DROVI</name>
<dbReference type="OrthoDB" id="10256198at2759"/>
<evidence type="ECO:0000256" key="7">
    <source>
        <dbReference type="RuleBase" id="RU361139"/>
    </source>
</evidence>
<evidence type="ECO:0000313" key="9">
    <source>
        <dbReference type="EMBL" id="EDW64953.2"/>
    </source>
</evidence>
<evidence type="ECO:0000256" key="1">
    <source>
        <dbReference type="ARBA" id="ARBA00001964"/>
    </source>
</evidence>
<dbReference type="FunFam" id="3.40.50.970:FF:000013">
    <property type="entry name" value="Pyruvate dehydrogenase E1 component subunit alpha"/>
    <property type="match status" value="1"/>
</dbReference>
<dbReference type="GO" id="GO:0004739">
    <property type="term" value="F:pyruvate dehydrogenase (acetyl-transferring) activity"/>
    <property type="evidence" value="ECO:0007669"/>
    <property type="project" value="UniProtKB-UniRule"/>
</dbReference>
<keyword evidence="4 7" id="KW-0786">Thiamine pyrophosphate</keyword>
<keyword evidence="10" id="KW-1185">Reference proteome</keyword>
<organism evidence="9 10">
    <name type="scientific">Drosophila virilis</name>
    <name type="common">Fruit fly</name>
    <dbReference type="NCBI Taxonomy" id="7244"/>
    <lineage>
        <taxon>Eukaryota</taxon>
        <taxon>Metazoa</taxon>
        <taxon>Ecdysozoa</taxon>
        <taxon>Arthropoda</taxon>
        <taxon>Hexapoda</taxon>
        <taxon>Insecta</taxon>
        <taxon>Pterygota</taxon>
        <taxon>Neoptera</taxon>
        <taxon>Endopterygota</taxon>
        <taxon>Diptera</taxon>
        <taxon>Brachycera</taxon>
        <taxon>Muscomorpha</taxon>
        <taxon>Ephydroidea</taxon>
        <taxon>Drosophilidae</taxon>
        <taxon>Drosophila</taxon>
    </lineage>
</organism>
<dbReference type="KEGG" id="dvi:6627923"/>
<dbReference type="SUPFAM" id="SSF52518">
    <property type="entry name" value="Thiamin diphosphate-binding fold (THDP-binding)"/>
    <property type="match status" value="1"/>
</dbReference>
<evidence type="ECO:0000259" key="8">
    <source>
        <dbReference type="Pfam" id="PF00676"/>
    </source>
</evidence>
<evidence type="ECO:0000256" key="2">
    <source>
        <dbReference type="ARBA" id="ARBA00022946"/>
    </source>
</evidence>
<dbReference type="GO" id="GO:0006086">
    <property type="term" value="P:pyruvate decarboxylation to acetyl-CoA"/>
    <property type="evidence" value="ECO:0007669"/>
    <property type="project" value="InterPro"/>
</dbReference>
<dbReference type="HOGENOM" id="CLU_029393_5_2_1"/>
<dbReference type="CDD" id="cd02000">
    <property type="entry name" value="TPP_E1_PDC_ADC_BCADC"/>
    <property type="match status" value="1"/>
</dbReference>
<comment type="cofactor">
    <cofactor evidence="1 7">
        <name>thiamine diphosphate</name>
        <dbReference type="ChEBI" id="CHEBI:58937"/>
    </cofactor>
</comment>
<sequence>MLDYKLHKLEMGPDTLVALTEREAALYYRQLVAIRRLEAAAAQLYREQLVRGFCHLYTGQEACAVGLCAALRPQDNLIAGYRIHGWAYLMGVTAAAVLAELTGRASGCAQGKGGSMHMYAPNFYGGNGIVGAQISLGTGIALANKYRKNGAVCFALYGDGAANQGQIFECYNMAQLWKLPIVFVCENNNYGMGTSAWRASSNTNYYTRGDYLPGVWVDGQDVLAVRSATRFAIEHAQQRGPLVLELCTYRYAGHSMSDPGTSYRTREEVQQVRQRQDAIERFRKICLEMSLLTQTQLLGIERTVRDEMELAIKAARTDVELPLSHLCNDVYAGSYAQLQLRGVLGHNLEHARSRTESCHE</sequence>
<dbReference type="PANTHER" id="PTHR11516">
    <property type="entry name" value="PYRUVATE DEHYDROGENASE E1 COMPONENT, ALPHA SUBUNIT BACTERIAL AND ORGANELLAR"/>
    <property type="match status" value="1"/>
</dbReference>
<accession>B4LTB1</accession>
<dbReference type="Gene3D" id="3.40.50.970">
    <property type="match status" value="1"/>
</dbReference>
<protein>
    <recommendedName>
        <fullName evidence="7">Pyruvate dehydrogenase E1 component subunit alpha</fullName>
        <ecNumber evidence="7">1.2.4.1</ecNumber>
    </recommendedName>
</protein>
<dbReference type="InterPro" id="IPR029061">
    <property type="entry name" value="THDP-binding"/>
</dbReference>